<dbReference type="OrthoDB" id="3429377at2"/>
<proteinExistence type="predicted"/>
<dbReference type="EMBL" id="FMHY01000002">
    <property type="protein sequence ID" value="SCL50210.1"/>
    <property type="molecule type" value="Genomic_DNA"/>
</dbReference>
<dbReference type="InterPro" id="IPR046179">
    <property type="entry name" value="DUF6188"/>
</dbReference>
<sequence>MKVPTPLTGCRVDRTAFDHQVRLSLSALDPDEGYRVDAELAIETPFLLCDPHGQWHELDPGTGASLAPVLDLFGQTISSVEIHGKGALHLTFDNGAELHVGPDHHYESWHLTGTGVDPITVGPGEETAWQPPPQPEPHHTD</sequence>
<reference evidence="3" key="1">
    <citation type="submission" date="2016-06" db="EMBL/GenBank/DDBJ databases">
        <authorList>
            <person name="Varghese N."/>
            <person name="Submissions Spin"/>
        </authorList>
    </citation>
    <scope>NUCLEOTIDE SEQUENCE [LARGE SCALE GENOMIC DNA]</scope>
    <source>
        <strain evidence="3">DSM 44814</strain>
    </source>
</reference>
<dbReference type="RefSeq" id="WP_091117743.1">
    <property type="nucleotide sequence ID" value="NZ_FMHY01000002.1"/>
</dbReference>
<accession>A0A1C6U804</accession>
<dbReference type="STRING" id="227316.GA0070604_2076"/>
<evidence type="ECO:0000313" key="3">
    <source>
        <dbReference type="Proteomes" id="UP000199696"/>
    </source>
</evidence>
<evidence type="ECO:0000256" key="1">
    <source>
        <dbReference type="SAM" id="MobiDB-lite"/>
    </source>
</evidence>
<organism evidence="2 3">
    <name type="scientific">Micromonospora eburnea</name>
    <dbReference type="NCBI Taxonomy" id="227316"/>
    <lineage>
        <taxon>Bacteria</taxon>
        <taxon>Bacillati</taxon>
        <taxon>Actinomycetota</taxon>
        <taxon>Actinomycetes</taxon>
        <taxon>Micromonosporales</taxon>
        <taxon>Micromonosporaceae</taxon>
        <taxon>Micromonospora</taxon>
    </lineage>
</organism>
<dbReference type="Proteomes" id="UP000199696">
    <property type="component" value="Unassembled WGS sequence"/>
</dbReference>
<name>A0A1C6U804_9ACTN</name>
<gene>
    <name evidence="2" type="ORF">GA0070604_2076</name>
</gene>
<feature type="region of interest" description="Disordered" evidence="1">
    <location>
        <begin position="113"/>
        <end position="141"/>
    </location>
</feature>
<protein>
    <submittedName>
        <fullName evidence="2">Uncharacterized protein</fullName>
    </submittedName>
</protein>
<evidence type="ECO:0000313" key="2">
    <source>
        <dbReference type="EMBL" id="SCL50210.1"/>
    </source>
</evidence>
<keyword evidence="3" id="KW-1185">Reference proteome</keyword>
<dbReference type="Pfam" id="PF19686">
    <property type="entry name" value="DUF6188"/>
    <property type="match status" value="1"/>
</dbReference>
<dbReference type="AlphaFoldDB" id="A0A1C6U804"/>